<gene>
    <name evidence="1" type="ORF">MIMGU_mgv1a008020mg</name>
</gene>
<sequence length="387" mass="44055">MEGKRNISDYRNRLDKTLSSPDLTNDETLRTLVKNQILLSSSGCIENVVERRSKEVSNFLTMLRSASVDDGAWKLKQDTDEFRVMYREGHEGSPFHTLLVEGYVDGPVDVCLCISWESVLYSKWWPQSAVPTFKIVSSQCLQRLRTGEQISLVRMKVSWPLSGREALIHYFAFDYFQDDLVVVLLNSIPDSDMIDRSSHGFTREGIPNAEEVVRIDVVGGFALQKVTANRSYFRTIANMDIKLDFVPPAFINFISRQLIGSGFKLYKKEIASVCEGDEKFREALMDPLYVRTRGALYTEARDIENLEKRKSITMHENQSGVVLFEDNNNNNNGDENIGSVNDECVTDDSEHQNKINEIEELEEDEKRVGFLHKGNKTNQDCACISCG</sequence>
<evidence type="ECO:0008006" key="3">
    <source>
        <dbReference type="Google" id="ProtNLM"/>
    </source>
</evidence>
<dbReference type="Gene3D" id="3.30.530.20">
    <property type="match status" value="1"/>
</dbReference>
<dbReference type="STRING" id="4155.A0A022RIH4"/>
<dbReference type="InterPro" id="IPR023393">
    <property type="entry name" value="START-like_dom_sf"/>
</dbReference>
<dbReference type="AlphaFoldDB" id="A0A022RIH4"/>
<dbReference type="PANTHER" id="PTHR34560:SF1">
    <property type="entry name" value="START DOMAIN-CONTAINING PROTEIN"/>
    <property type="match status" value="1"/>
</dbReference>
<organism evidence="1 2">
    <name type="scientific">Erythranthe guttata</name>
    <name type="common">Yellow monkey flower</name>
    <name type="synonym">Mimulus guttatus</name>
    <dbReference type="NCBI Taxonomy" id="4155"/>
    <lineage>
        <taxon>Eukaryota</taxon>
        <taxon>Viridiplantae</taxon>
        <taxon>Streptophyta</taxon>
        <taxon>Embryophyta</taxon>
        <taxon>Tracheophyta</taxon>
        <taxon>Spermatophyta</taxon>
        <taxon>Magnoliopsida</taxon>
        <taxon>eudicotyledons</taxon>
        <taxon>Gunneridae</taxon>
        <taxon>Pentapetalae</taxon>
        <taxon>asterids</taxon>
        <taxon>lamiids</taxon>
        <taxon>Lamiales</taxon>
        <taxon>Phrymaceae</taxon>
        <taxon>Erythranthe</taxon>
    </lineage>
</organism>
<keyword evidence="2" id="KW-1185">Reference proteome</keyword>
<evidence type="ECO:0000313" key="1">
    <source>
        <dbReference type="EMBL" id="EYU38710.1"/>
    </source>
</evidence>
<dbReference type="eggNOG" id="ENOG502QV1V">
    <property type="taxonomic scope" value="Eukaryota"/>
</dbReference>
<dbReference type="PANTHER" id="PTHR34560">
    <property type="entry name" value="POLYKETIDE CYCLASE/DEHYDRASE/LIPID TRANSPORT SUPERFAMILY PROTEIN"/>
    <property type="match status" value="1"/>
</dbReference>
<reference evidence="1 2" key="1">
    <citation type="journal article" date="2013" name="Proc. Natl. Acad. Sci. U.S.A.">
        <title>Fine-scale variation in meiotic recombination in Mimulus inferred from population shotgun sequencing.</title>
        <authorList>
            <person name="Hellsten U."/>
            <person name="Wright K.M."/>
            <person name="Jenkins J."/>
            <person name="Shu S."/>
            <person name="Yuan Y."/>
            <person name="Wessler S.R."/>
            <person name="Schmutz J."/>
            <person name="Willis J.H."/>
            <person name="Rokhsar D.S."/>
        </authorList>
    </citation>
    <scope>NUCLEOTIDE SEQUENCE [LARGE SCALE GENOMIC DNA]</scope>
    <source>
        <strain evidence="2">cv. DUN x IM62</strain>
    </source>
</reference>
<proteinExistence type="predicted"/>
<name>A0A022RIH4_ERYGU</name>
<accession>A0A022RIH4</accession>
<dbReference type="SUPFAM" id="SSF55961">
    <property type="entry name" value="Bet v1-like"/>
    <property type="match status" value="1"/>
</dbReference>
<protein>
    <recommendedName>
        <fullName evidence="3">START domain-containing protein</fullName>
    </recommendedName>
</protein>
<dbReference type="EMBL" id="KI630480">
    <property type="protein sequence ID" value="EYU38710.1"/>
    <property type="molecule type" value="Genomic_DNA"/>
</dbReference>
<dbReference type="Proteomes" id="UP000030748">
    <property type="component" value="Unassembled WGS sequence"/>
</dbReference>
<evidence type="ECO:0000313" key="2">
    <source>
        <dbReference type="Proteomes" id="UP000030748"/>
    </source>
</evidence>